<accession>A0A6C0AJ26</accession>
<protein>
    <recommendedName>
        <fullName evidence="2">TIR domain-containing protein</fullName>
    </recommendedName>
</protein>
<evidence type="ECO:0000313" key="1">
    <source>
        <dbReference type="EMBL" id="QHS79460.1"/>
    </source>
</evidence>
<name>A0A6C0AJ26_9ZZZZ</name>
<sequence length="136" mass="16260">MELMFPPPHYFLFEPLNDKETAKLWSAYKERYGHQCEFSEVDAAEINSAESFSPWFDNWISQVPARQSTRVRILLIWHSEFLTYSCQQMLRRSLEQRSFRCRVWFHAEDPTSIQPAIYSRCVAKRIPTILHYPVIN</sequence>
<organism evidence="1">
    <name type="scientific">viral metagenome</name>
    <dbReference type="NCBI Taxonomy" id="1070528"/>
    <lineage>
        <taxon>unclassified sequences</taxon>
        <taxon>metagenomes</taxon>
        <taxon>organismal metagenomes</taxon>
    </lineage>
</organism>
<dbReference type="AlphaFoldDB" id="A0A6C0AJ26"/>
<dbReference type="Gene3D" id="3.40.50.300">
    <property type="entry name" value="P-loop containing nucleotide triphosphate hydrolases"/>
    <property type="match status" value="1"/>
</dbReference>
<dbReference type="SUPFAM" id="SSF52540">
    <property type="entry name" value="P-loop containing nucleoside triphosphate hydrolases"/>
    <property type="match status" value="1"/>
</dbReference>
<proteinExistence type="predicted"/>
<evidence type="ECO:0008006" key="2">
    <source>
        <dbReference type="Google" id="ProtNLM"/>
    </source>
</evidence>
<reference evidence="1" key="1">
    <citation type="journal article" date="2020" name="Nature">
        <title>Giant virus diversity and host interactions through global metagenomics.</title>
        <authorList>
            <person name="Schulz F."/>
            <person name="Roux S."/>
            <person name="Paez-Espino D."/>
            <person name="Jungbluth S."/>
            <person name="Walsh D.A."/>
            <person name="Denef V.J."/>
            <person name="McMahon K.D."/>
            <person name="Konstantinidis K.T."/>
            <person name="Eloe-Fadrosh E.A."/>
            <person name="Kyrpides N.C."/>
            <person name="Woyke T."/>
        </authorList>
    </citation>
    <scope>NUCLEOTIDE SEQUENCE</scope>
    <source>
        <strain evidence="1">GVMAG-S-1035237-23</strain>
    </source>
</reference>
<dbReference type="EMBL" id="MN740643">
    <property type="protein sequence ID" value="QHS79460.1"/>
    <property type="molecule type" value="Genomic_DNA"/>
</dbReference>
<dbReference type="InterPro" id="IPR027417">
    <property type="entry name" value="P-loop_NTPase"/>
</dbReference>